<dbReference type="Proteomes" id="UP001195483">
    <property type="component" value="Unassembled WGS sequence"/>
</dbReference>
<organism evidence="2 3">
    <name type="scientific">Potamilus streckersoni</name>
    <dbReference type="NCBI Taxonomy" id="2493646"/>
    <lineage>
        <taxon>Eukaryota</taxon>
        <taxon>Metazoa</taxon>
        <taxon>Spiralia</taxon>
        <taxon>Lophotrochozoa</taxon>
        <taxon>Mollusca</taxon>
        <taxon>Bivalvia</taxon>
        <taxon>Autobranchia</taxon>
        <taxon>Heteroconchia</taxon>
        <taxon>Palaeoheterodonta</taxon>
        <taxon>Unionida</taxon>
        <taxon>Unionoidea</taxon>
        <taxon>Unionidae</taxon>
        <taxon>Ambleminae</taxon>
        <taxon>Lampsilini</taxon>
        <taxon>Potamilus</taxon>
    </lineage>
</organism>
<gene>
    <name evidence="2" type="ORF">CHS0354_034027</name>
</gene>
<reference evidence="2" key="1">
    <citation type="journal article" date="2021" name="Genome Biol. Evol.">
        <title>A High-Quality Reference Genome for a Parasitic Bivalve with Doubly Uniparental Inheritance (Bivalvia: Unionida).</title>
        <authorList>
            <person name="Smith C.H."/>
        </authorList>
    </citation>
    <scope>NUCLEOTIDE SEQUENCE</scope>
    <source>
        <strain evidence="2">CHS0354</strain>
    </source>
</reference>
<dbReference type="EMBL" id="JAEAOA010001984">
    <property type="protein sequence ID" value="KAK3576301.1"/>
    <property type="molecule type" value="Genomic_DNA"/>
</dbReference>
<sequence length="75" mass="8752">MSSLCRRCHQRRYLWKDYLRRVPYAACAIVRKPEAFQVLVNSVPVITTSAPTPKPTPTRLPTQRNIPTYSYRPHP</sequence>
<accession>A0AAE0VFW7</accession>
<evidence type="ECO:0000313" key="3">
    <source>
        <dbReference type="Proteomes" id="UP001195483"/>
    </source>
</evidence>
<protein>
    <submittedName>
        <fullName evidence="2">Uncharacterized protein</fullName>
    </submittedName>
</protein>
<proteinExistence type="predicted"/>
<comment type="caution">
    <text evidence="2">The sequence shown here is derived from an EMBL/GenBank/DDBJ whole genome shotgun (WGS) entry which is preliminary data.</text>
</comment>
<evidence type="ECO:0000256" key="1">
    <source>
        <dbReference type="SAM" id="MobiDB-lite"/>
    </source>
</evidence>
<reference evidence="2" key="3">
    <citation type="submission" date="2023-05" db="EMBL/GenBank/DDBJ databases">
        <authorList>
            <person name="Smith C.H."/>
        </authorList>
    </citation>
    <scope>NUCLEOTIDE SEQUENCE</scope>
    <source>
        <strain evidence="2">CHS0354</strain>
        <tissue evidence="2">Mantle</tissue>
    </source>
</reference>
<dbReference type="AlphaFoldDB" id="A0AAE0VFW7"/>
<evidence type="ECO:0000313" key="2">
    <source>
        <dbReference type="EMBL" id="KAK3576301.1"/>
    </source>
</evidence>
<keyword evidence="3" id="KW-1185">Reference proteome</keyword>
<name>A0AAE0VFW7_9BIVA</name>
<reference evidence="2" key="2">
    <citation type="journal article" date="2021" name="Genome Biol. Evol.">
        <title>Developing a high-quality reference genome for a parasitic bivalve with doubly uniparental inheritance (Bivalvia: Unionida).</title>
        <authorList>
            <person name="Smith C.H."/>
        </authorList>
    </citation>
    <scope>NUCLEOTIDE SEQUENCE</scope>
    <source>
        <strain evidence="2">CHS0354</strain>
        <tissue evidence="2">Mantle</tissue>
    </source>
</reference>
<feature type="region of interest" description="Disordered" evidence="1">
    <location>
        <begin position="47"/>
        <end position="75"/>
    </location>
</feature>